<dbReference type="Gene3D" id="2.40.160.210">
    <property type="entry name" value="Acyl-CoA thioesterase, double hotdog domain"/>
    <property type="match status" value="1"/>
</dbReference>
<name>A0A1X0HUU1_9MYCO</name>
<evidence type="ECO:0000313" key="4">
    <source>
        <dbReference type="EMBL" id="ORB29770.1"/>
    </source>
</evidence>
<feature type="non-terminal residue" evidence="4">
    <location>
        <position position="73"/>
    </location>
</feature>
<gene>
    <name evidence="4" type="ORF">BST39_29050</name>
</gene>
<dbReference type="STRING" id="590652.BST39_29050"/>
<organism evidence="4 5">
    <name type="scientific">Mycobacterium paraseoulense</name>
    <dbReference type="NCBI Taxonomy" id="590652"/>
    <lineage>
        <taxon>Bacteria</taxon>
        <taxon>Bacillati</taxon>
        <taxon>Actinomycetota</taxon>
        <taxon>Actinomycetes</taxon>
        <taxon>Mycobacteriales</taxon>
        <taxon>Mycobacteriaceae</taxon>
        <taxon>Mycobacterium</taxon>
    </lineage>
</organism>
<dbReference type="Pfam" id="PF13622">
    <property type="entry name" value="4HBT_3"/>
    <property type="match status" value="1"/>
</dbReference>
<dbReference type="PANTHER" id="PTHR11066">
    <property type="entry name" value="ACYL-COA THIOESTERASE"/>
    <property type="match status" value="1"/>
</dbReference>
<dbReference type="SUPFAM" id="SSF54637">
    <property type="entry name" value="Thioesterase/thiol ester dehydrase-isomerase"/>
    <property type="match status" value="1"/>
</dbReference>
<feature type="domain" description="Acyl-CoA thioesterase-like N-terminal HotDog" evidence="3">
    <location>
        <begin position="33"/>
        <end position="71"/>
    </location>
</feature>
<dbReference type="PANTHER" id="PTHR11066:SF34">
    <property type="entry name" value="ACYL-COENZYME A THIOESTERASE 8"/>
    <property type="match status" value="1"/>
</dbReference>
<dbReference type="EMBL" id="MVIE01000200">
    <property type="protein sequence ID" value="ORB29770.1"/>
    <property type="molecule type" value="Genomic_DNA"/>
</dbReference>
<dbReference type="InterPro" id="IPR042171">
    <property type="entry name" value="Acyl-CoA_hotdog"/>
</dbReference>
<keyword evidence="5" id="KW-1185">Reference proteome</keyword>
<protein>
    <submittedName>
        <fullName evidence="4">Acyl-CoA thioesterase II</fullName>
    </submittedName>
</protein>
<dbReference type="GO" id="GO:0047617">
    <property type="term" value="F:fatty acyl-CoA hydrolase activity"/>
    <property type="evidence" value="ECO:0007669"/>
    <property type="project" value="InterPro"/>
</dbReference>
<dbReference type="InterPro" id="IPR049449">
    <property type="entry name" value="TesB_ACOT8-like_N"/>
</dbReference>
<proteinExistence type="inferred from homology"/>
<evidence type="ECO:0000313" key="5">
    <source>
        <dbReference type="Proteomes" id="UP000192513"/>
    </source>
</evidence>
<keyword evidence="2" id="KW-0378">Hydrolase</keyword>
<dbReference type="GO" id="GO:0006637">
    <property type="term" value="P:acyl-CoA metabolic process"/>
    <property type="evidence" value="ECO:0007669"/>
    <property type="project" value="InterPro"/>
</dbReference>
<dbReference type="AlphaFoldDB" id="A0A1X0HUU1"/>
<dbReference type="GO" id="GO:0009062">
    <property type="term" value="P:fatty acid catabolic process"/>
    <property type="evidence" value="ECO:0007669"/>
    <property type="project" value="TreeGrafter"/>
</dbReference>
<evidence type="ECO:0000256" key="2">
    <source>
        <dbReference type="ARBA" id="ARBA00022801"/>
    </source>
</evidence>
<reference evidence="4 5" key="1">
    <citation type="submission" date="2017-02" db="EMBL/GenBank/DDBJ databases">
        <title>The new phylogeny of genus Mycobacterium.</title>
        <authorList>
            <person name="Tortoli E."/>
            <person name="Trovato A."/>
            <person name="Cirillo D.M."/>
        </authorList>
    </citation>
    <scope>NUCLEOTIDE SEQUENCE [LARGE SCALE GENOMIC DNA]</scope>
    <source>
        <strain evidence="4 5">DSM 45000</strain>
    </source>
</reference>
<dbReference type="InterPro" id="IPR029069">
    <property type="entry name" value="HotDog_dom_sf"/>
</dbReference>
<dbReference type="Proteomes" id="UP000192513">
    <property type="component" value="Unassembled WGS sequence"/>
</dbReference>
<evidence type="ECO:0000259" key="3">
    <source>
        <dbReference type="Pfam" id="PF13622"/>
    </source>
</evidence>
<sequence length="73" mass="7862">MPRTAGELLALLELEQLDTDLFRGPQPVTVLQRSFGGQVLAQALAAAYRTVEPARLAHSLNAYFLRPGATTAP</sequence>
<evidence type="ECO:0000256" key="1">
    <source>
        <dbReference type="ARBA" id="ARBA00006538"/>
    </source>
</evidence>
<comment type="caution">
    <text evidence="4">The sequence shown here is derived from an EMBL/GenBank/DDBJ whole genome shotgun (WGS) entry which is preliminary data.</text>
</comment>
<dbReference type="RefSeq" id="WP_249026035.1">
    <property type="nucleotide sequence ID" value="NZ_MVIE01000200.1"/>
</dbReference>
<accession>A0A1X0HUU1</accession>
<dbReference type="InterPro" id="IPR003703">
    <property type="entry name" value="Acyl_CoA_thio"/>
</dbReference>
<comment type="similarity">
    <text evidence="1">Belongs to the C/M/P thioester hydrolase family.</text>
</comment>